<dbReference type="Pfam" id="PF04185">
    <property type="entry name" value="Phosphoesterase"/>
    <property type="match status" value="2"/>
</dbReference>
<dbReference type="SUPFAM" id="SSF53649">
    <property type="entry name" value="Alkaline phosphatase-like"/>
    <property type="match status" value="1"/>
</dbReference>
<keyword evidence="2" id="KW-0732">Signal</keyword>
<comment type="caution">
    <text evidence="3">The sequence shown here is derived from an EMBL/GenBank/DDBJ whole genome shotgun (WGS) entry which is preliminary data.</text>
</comment>
<sequence>STNLWFIMKISLLSVAACLIGFALSIPLSPRATSSIVPGSSYDRIVIIVLENTDYSKAKADPYLASLAQKHNGQRDSHQLLCCNPSVSTQLCKSLVAMISGSFSGVLLDYDSTIKRNNIVDLLEAKGISWKSYQQAYPGNCNTATSSGTYYRKHNPFMSFPSITKNATRCAKIVNADQLDTDIANNAVPQYVFFTPDINNDAHNTNVTYASNWLQSWLEPRISKPAFSDNTLFVLTFDESANILSNQVLTVLFGPAVSRSSLTDGNKYNHYSLLKSVEENWNLGDLDENDTSATPFIVKDLATNGISEKIKNVVLLVLENRSFDRMLGWANYSSGINGLTGKEYNLVNPADPTSTKIYAGHHGLLQDPLDPPHGIDDVTRQITGNLNAQSVNRLSSAPMTGFVADFAQSLNISLTNITTLSQVMNAFDPESIPVFYSLAKNYLLLDNYFSSFPGSTMPNRLFVHSATSHGEINTDGTQMFVRNSYIAGYPQNTIYNNLADSGISWANYFEEIPSLIVFDELRTSLSNYKQWNTFKSDAKAGTLPQVSFLDPAYFSILNCVQEDDAHPPSDVAETERLLKTVYETLRASPQWNETLLIVTFDEHGGYFDHVPTPTSAPNPDGITVSDFNFDRLGVRVPMLLISPWVEAGGVLSKPNGPQSDSQFEHSSIPATIKKIFNLPNFLTKRDAWAATFEEAVSLSSPRTDCPTTLPNPPTPAVSSNSTGILGMYFCLTNTLLYSKFSTNECLCVDTIVCDALLKILGLD</sequence>
<dbReference type="OrthoDB" id="5135119at2759"/>
<dbReference type="PANTHER" id="PTHR31956:SF1">
    <property type="entry name" value="NON-SPECIFIC PHOSPHOLIPASE C1"/>
    <property type="match status" value="1"/>
</dbReference>
<evidence type="ECO:0000256" key="2">
    <source>
        <dbReference type="SAM" id="SignalP"/>
    </source>
</evidence>
<dbReference type="GO" id="GO:0009395">
    <property type="term" value="P:phospholipid catabolic process"/>
    <property type="evidence" value="ECO:0007669"/>
    <property type="project" value="TreeGrafter"/>
</dbReference>
<dbReference type="Proteomes" id="UP000612746">
    <property type="component" value="Unassembled WGS sequence"/>
</dbReference>
<dbReference type="PANTHER" id="PTHR31956">
    <property type="entry name" value="NON-SPECIFIC PHOSPHOLIPASE C4-RELATED"/>
    <property type="match status" value="1"/>
</dbReference>
<dbReference type="InterPro" id="IPR017850">
    <property type="entry name" value="Alkaline_phosphatase_core_sf"/>
</dbReference>
<evidence type="ECO:0000256" key="1">
    <source>
        <dbReference type="ARBA" id="ARBA00022801"/>
    </source>
</evidence>
<keyword evidence="4" id="KW-1185">Reference proteome</keyword>
<organism evidence="3 4">
    <name type="scientific">Umbelopsis vinacea</name>
    <dbReference type="NCBI Taxonomy" id="44442"/>
    <lineage>
        <taxon>Eukaryota</taxon>
        <taxon>Fungi</taxon>
        <taxon>Fungi incertae sedis</taxon>
        <taxon>Mucoromycota</taxon>
        <taxon>Mucoromycotina</taxon>
        <taxon>Umbelopsidomycetes</taxon>
        <taxon>Umbelopsidales</taxon>
        <taxon>Umbelopsidaceae</taxon>
        <taxon>Umbelopsis</taxon>
    </lineage>
</organism>
<proteinExistence type="predicted"/>
<dbReference type="GO" id="GO:0042578">
    <property type="term" value="F:phosphoric ester hydrolase activity"/>
    <property type="evidence" value="ECO:0007669"/>
    <property type="project" value="UniProtKB-ARBA"/>
</dbReference>
<feature type="signal peptide" evidence="2">
    <location>
        <begin position="1"/>
        <end position="25"/>
    </location>
</feature>
<evidence type="ECO:0000313" key="4">
    <source>
        <dbReference type="Proteomes" id="UP000612746"/>
    </source>
</evidence>
<name>A0A8H7PNS2_9FUNG</name>
<dbReference type="AlphaFoldDB" id="A0A8H7PNS2"/>
<gene>
    <name evidence="3" type="ORF">INT44_007889</name>
</gene>
<reference evidence="3" key="1">
    <citation type="submission" date="2020-12" db="EMBL/GenBank/DDBJ databases">
        <title>Metabolic potential, ecology and presence of endohyphal bacteria is reflected in genomic diversity of Mucoromycotina.</title>
        <authorList>
            <person name="Muszewska A."/>
            <person name="Okrasinska A."/>
            <person name="Steczkiewicz K."/>
            <person name="Drgas O."/>
            <person name="Orlowska M."/>
            <person name="Perlinska-Lenart U."/>
            <person name="Aleksandrzak-Piekarczyk T."/>
            <person name="Szatraj K."/>
            <person name="Zielenkiewicz U."/>
            <person name="Pilsyk S."/>
            <person name="Malc E."/>
            <person name="Mieczkowski P."/>
            <person name="Kruszewska J.S."/>
            <person name="Biernat P."/>
            <person name="Pawlowska J."/>
        </authorList>
    </citation>
    <scope>NUCLEOTIDE SEQUENCE</scope>
    <source>
        <strain evidence="3">WA0000051536</strain>
    </source>
</reference>
<feature type="chain" id="PRO_5034017781" evidence="2">
    <location>
        <begin position="26"/>
        <end position="763"/>
    </location>
</feature>
<dbReference type="EMBL" id="JAEPRA010000012">
    <property type="protein sequence ID" value="KAG2177378.1"/>
    <property type="molecule type" value="Genomic_DNA"/>
</dbReference>
<accession>A0A8H7PNS2</accession>
<dbReference type="Gene3D" id="3.40.720.10">
    <property type="entry name" value="Alkaline Phosphatase, subunit A"/>
    <property type="match status" value="3"/>
</dbReference>
<feature type="non-terminal residue" evidence="3">
    <location>
        <position position="1"/>
    </location>
</feature>
<dbReference type="InterPro" id="IPR007312">
    <property type="entry name" value="Phosphoesterase"/>
</dbReference>
<evidence type="ECO:0000313" key="3">
    <source>
        <dbReference type="EMBL" id="KAG2177378.1"/>
    </source>
</evidence>
<protein>
    <submittedName>
        <fullName evidence="3">Uncharacterized protein</fullName>
    </submittedName>
</protein>
<keyword evidence="1" id="KW-0378">Hydrolase</keyword>